<dbReference type="EMBL" id="AP023343">
    <property type="protein sequence ID" value="BCI86020.1"/>
    <property type="molecule type" value="Genomic_DNA"/>
</dbReference>
<evidence type="ECO:0000256" key="1">
    <source>
        <dbReference type="SAM" id="MobiDB-lite"/>
    </source>
</evidence>
<dbReference type="SUPFAM" id="SSF52777">
    <property type="entry name" value="CoA-dependent acyltransferases"/>
    <property type="match status" value="1"/>
</dbReference>
<evidence type="ECO:0000313" key="4">
    <source>
        <dbReference type="Proteomes" id="UP000516380"/>
    </source>
</evidence>
<dbReference type="Pfam" id="PF00668">
    <property type="entry name" value="Condensation"/>
    <property type="match status" value="1"/>
</dbReference>
<dbReference type="InterPro" id="IPR023213">
    <property type="entry name" value="CAT-like_dom_sf"/>
</dbReference>
<sequence length="329" mass="36801">MTDSSRDPSIDIAGLSAQEKRALLSRLLMERAAASASAHPLSYGQRSLWFLYQLAPDNPAYTLTYAGRVSGDLDVAALERAAQALVERHAILRTTFAVRDGQPVQLVHPHWPVRIARQDVGPHDIDEWIHRESDGAFDLQTGPVFRLTLLRQSPHEHVLVLAVHHIAADFWSIDVILDELCKLYAAQRGSDAPPVCPERYVGYADRQLQLMSGAEGIASGSIGVTSWPASYPNSVWLPTGRDRRRRRITVRCNVSVLTAAWRRDSGGGPRCRRDTVHDLSGCLRHAVAPLHRPGRPPRRLTIRMPRSGRDGGSGRLRRQHRRLAYRLAW</sequence>
<accession>A0A7G1I4U4</accession>
<dbReference type="InterPro" id="IPR001242">
    <property type="entry name" value="Condensation_dom"/>
</dbReference>
<dbReference type="PANTHER" id="PTHR45398:SF1">
    <property type="entry name" value="ENZYME, PUTATIVE (JCVI)-RELATED"/>
    <property type="match status" value="1"/>
</dbReference>
<protein>
    <recommendedName>
        <fullName evidence="2">Condensation domain-containing protein</fullName>
    </recommendedName>
</protein>
<dbReference type="Proteomes" id="UP000516380">
    <property type="component" value="Chromosome"/>
</dbReference>
<feature type="region of interest" description="Disordered" evidence="1">
    <location>
        <begin position="293"/>
        <end position="317"/>
    </location>
</feature>
<gene>
    <name evidence="3" type="ORF">NIIDMKKI_12260</name>
</gene>
<organism evidence="3 4">
    <name type="scientific">Mycobacterium kansasii</name>
    <dbReference type="NCBI Taxonomy" id="1768"/>
    <lineage>
        <taxon>Bacteria</taxon>
        <taxon>Bacillati</taxon>
        <taxon>Actinomycetota</taxon>
        <taxon>Actinomycetes</taxon>
        <taxon>Mycobacteriales</taxon>
        <taxon>Mycobacteriaceae</taxon>
        <taxon>Mycobacterium</taxon>
    </lineage>
</organism>
<evidence type="ECO:0000313" key="3">
    <source>
        <dbReference type="EMBL" id="BCI86020.1"/>
    </source>
</evidence>
<proteinExistence type="predicted"/>
<reference evidence="3 4" key="1">
    <citation type="submission" date="2020-07" db="EMBL/GenBank/DDBJ databases">
        <title>Mycobacterium kansasii (former subtype) with zoonotic potential isolated from diseased indoor pet cat, Japan.</title>
        <authorList>
            <person name="Fukano H."/>
            <person name="Terazono T."/>
            <person name="Hoshino Y."/>
        </authorList>
    </citation>
    <scope>NUCLEOTIDE SEQUENCE [LARGE SCALE GENOMIC DNA]</scope>
    <source>
        <strain evidence="3 4">Kuro-I</strain>
    </source>
</reference>
<dbReference type="Gene3D" id="3.30.559.10">
    <property type="entry name" value="Chloramphenicol acetyltransferase-like domain"/>
    <property type="match status" value="1"/>
</dbReference>
<name>A0A7G1I4U4_MYCKA</name>
<evidence type="ECO:0000259" key="2">
    <source>
        <dbReference type="Pfam" id="PF00668"/>
    </source>
</evidence>
<feature type="domain" description="Condensation" evidence="2">
    <location>
        <begin position="39"/>
        <end position="209"/>
    </location>
</feature>
<dbReference type="GO" id="GO:0003824">
    <property type="term" value="F:catalytic activity"/>
    <property type="evidence" value="ECO:0007669"/>
    <property type="project" value="InterPro"/>
</dbReference>
<dbReference type="AlphaFoldDB" id="A0A7G1I4U4"/>
<dbReference type="PANTHER" id="PTHR45398">
    <property type="match status" value="1"/>
</dbReference>
<keyword evidence="4" id="KW-1185">Reference proteome</keyword>
<dbReference type="GO" id="GO:0008610">
    <property type="term" value="P:lipid biosynthetic process"/>
    <property type="evidence" value="ECO:0007669"/>
    <property type="project" value="UniProtKB-ARBA"/>
</dbReference>